<proteinExistence type="predicted"/>
<dbReference type="Proteomes" id="UP000257032">
    <property type="component" value="Unassembled WGS sequence"/>
</dbReference>
<dbReference type="PANTHER" id="PTHR37422:SF13">
    <property type="entry name" value="LIPOPOLYSACCHARIDE BIOSYNTHESIS PROTEIN PA4999-RELATED"/>
    <property type="match status" value="1"/>
</dbReference>
<evidence type="ECO:0000313" key="8">
    <source>
        <dbReference type="Proteomes" id="UP000257032"/>
    </source>
</evidence>
<evidence type="ECO:0000313" key="7">
    <source>
        <dbReference type="EMBL" id="RDY71693.1"/>
    </source>
</evidence>
<protein>
    <recommendedName>
        <fullName evidence="6">O-antigen ligase-related domain-containing protein</fullName>
    </recommendedName>
</protein>
<comment type="caution">
    <text evidence="7">The sequence shown here is derived from an EMBL/GenBank/DDBJ whole genome shotgun (WGS) entry which is preliminary data.</text>
</comment>
<feature type="domain" description="O-antigen ligase-related" evidence="6">
    <location>
        <begin position="231"/>
        <end position="373"/>
    </location>
</feature>
<feature type="transmembrane region" description="Helical" evidence="5">
    <location>
        <begin position="226"/>
        <end position="242"/>
    </location>
</feature>
<feature type="transmembrane region" description="Helical" evidence="5">
    <location>
        <begin position="121"/>
        <end position="138"/>
    </location>
</feature>
<dbReference type="InterPro" id="IPR051533">
    <property type="entry name" value="WaaL-like"/>
</dbReference>
<feature type="transmembrane region" description="Helical" evidence="5">
    <location>
        <begin position="366"/>
        <end position="382"/>
    </location>
</feature>
<dbReference type="EMBL" id="QTLC01000028">
    <property type="protein sequence ID" value="RDY71693.1"/>
    <property type="molecule type" value="Genomic_DNA"/>
</dbReference>
<sequence length="441" mass="51194">MSLTFNKRFIFFYLVFFLLFCGNVALLKDGYLYNLSTIFDNLSYIFQVRVVNNYKVYFSYNLVMIIILVYFFVFVIPNLNSLKLGLLEVFFSMLLLYRGINDVVVSLFAMEPIGVGYILKYITYVILYASIIFALRNSPIKSQELFIKNFTNIFIISGIVNSVVIIIQFFYEYSIFYSSMNLLETFRFIRPISLMGVVTVNSMFIGFSIILLVSKYKYFKTTISKLFFFLLLFTLVLGELFTSSRGGFLILFLTFIHVLVINYNKFKISAKIMIRCSILFLILVVAYFITQDLILSYLENVFLSNSANASNDSRLSKWGLALDLFLQYPAFGVGTGNYNTIQSALTSGWSSSNPHNVLLQILSENGLIYTLLFYSILIYFFFKYHFKLRQTQYYPIYAVIVYWFYSSFYMSTLDNMVLGMSFVSMLAVIAGVNFKKLEEDD</sequence>
<evidence type="ECO:0000259" key="6">
    <source>
        <dbReference type="Pfam" id="PF04932"/>
    </source>
</evidence>
<dbReference type="Pfam" id="PF04932">
    <property type="entry name" value="Wzy_C"/>
    <property type="match status" value="1"/>
</dbReference>
<feature type="transmembrane region" description="Helical" evidence="5">
    <location>
        <begin position="394"/>
        <end position="410"/>
    </location>
</feature>
<comment type="subcellular location">
    <subcellularLocation>
        <location evidence="1">Membrane</location>
        <topology evidence="1">Multi-pass membrane protein</topology>
    </subcellularLocation>
</comment>
<keyword evidence="4 5" id="KW-0472">Membrane</keyword>
<organism evidence="7 8">
    <name type="scientific">Halobacillus trueperi</name>
    <dbReference type="NCBI Taxonomy" id="156205"/>
    <lineage>
        <taxon>Bacteria</taxon>
        <taxon>Bacillati</taxon>
        <taxon>Bacillota</taxon>
        <taxon>Bacilli</taxon>
        <taxon>Bacillales</taxon>
        <taxon>Bacillaceae</taxon>
        <taxon>Halobacillus</taxon>
    </lineage>
</organism>
<dbReference type="GO" id="GO:0016020">
    <property type="term" value="C:membrane"/>
    <property type="evidence" value="ECO:0007669"/>
    <property type="project" value="UniProtKB-SubCell"/>
</dbReference>
<dbReference type="AlphaFoldDB" id="A0A3D8VR25"/>
<feature type="transmembrane region" description="Helical" evidence="5">
    <location>
        <begin position="57"/>
        <end position="77"/>
    </location>
</feature>
<feature type="transmembrane region" description="Helical" evidence="5">
    <location>
        <begin position="150"/>
        <end position="171"/>
    </location>
</feature>
<dbReference type="PANTHER" id="PTHR37422">
    <property type="entry name" value="TEICHURONIC ACID BIOSYNTHESIS PROTEIN TUAE"/>
    <property type="match status" value="1"/>
</dbReference>
<evidence type="ECO:0000256" key="2">
    <source>
        <dbReference type="ARBA" id="ARBA00022692"/>
    </source>
</evidence>
<evidence type="ECO:0000256" key="4">
    <source>
        <dbReference type="ARBA" id="ARBA00023136"/>
    </source>
</evidence>
<feature type="transmembrane region" description="Helical" evidence="5">
    <location>
        <begin position="191"/>
        <end position="214"/>
    </location>
</feature>
<dbReference type="InterPro" id="IPR007016">
    <property type="entry name" value="O-antigen_ligase-rel_domated"/>
</dbReference>
<feature type="transmembrane region" description="Helical" evidence="5">
    <location>
        <begin position="9"/>
        <end position="27"/>
    </location>
</feature>
<evidence type="ECO:0000256" key="3">
    <source>
        <dbReference type="ARBA" id="ARBA00022989"/>
    </source>
</evidence>
<name>A0A3D8VR25_9BACI</name>
<reference evidence="7 8" key="1">
    <citation type="submission" date="2018-08" db="EMBL/GenBank/DDBJ databases">
        <title>Genome sequence of strict halophilic Halobacillus trueperi SS1 isolated from Lunsu, a salty water body of North West Himalayas.</title>
        <authorList>
            <person name="Gupta S."/>
            <person name="Sharma P."/>
            <person name="Dev K."/>
            <person name="Baumler D."/>
            <person name="Sourirajan A."/>
        </authorList>
    </citation>
    <scope>NUCLEOTIDE SEQUENCE [LARGE SCALE GENOMIC DNA]</scope>
    <source>
        <strain evidence="7 8">SS1</strain>
    </source>
</reference>
<keyword evidence="2 5" id="KW-0812">Transmembrane</keyword>
<keyword evidence="3 5" id="KW-1133">Transmembrane helix</keyword>
<evidence type="ECO:0000256" key="1">
    <source>
        <dbReference type="ARBA" id="ARBA00004141"/>
    </source>
</evidence>
<feature type="transmembrane region" description="Helical" evidence="5">
    <location>
        <begin position="416"/>
        <end position="434"/>
    </location>
</feature>
<feature type="transmembrane region" description="Helical" evidence="5">
    <location>
        <begin position="278"/>
        <end position="298"/>
    </location>
</feature>
<evidence type="ECO:0000256" key="5">
    <source>
        <dbReference type="SAM" id="Phobius"/>
    </source>
</evidence>
<gene>
    <name evidence="7" type="ORF">DXT76_06735</name>
</gene>
<accession>A0A3D8VR25</accession>
<feature type="transmembrane region" description="Helical" evidence="5">
    <location>
        <begin position="248"/>
        <end position="266"/>
    </location>
</feature>